<dbReference type="GO" id="GO:0008654">
    <property type="term" value="P:phospholipid biosynthetic process"/>
    <property type="evidence" value="ECO:0007669"/>
    <property type="project" value="InterPro"/>
</dbReference>
<dbReference type="GO" id="GO:0016780">
    <property type="term" value="F:phosphotransferase activity, for other substituted phosphate groups"/>
    <property type="evidence" value="ECO:0007669"/>
    <property type="project" value="InterPro"/>
</dbReference>
<feature type="transmembrane region" description="Helical" evidence="3">
    <location>
        <begin position="122"/>
        <end position="142"/>
    </location>
</feature>
<feature type="transmembrane region" description="Helical" evidence="3">
    <location>
        <begin position="12"/>
        <end position="28"/>
    </location>
</feature>
<keyword evidence="3" id="KW-1133">Transmembrane helix</keyword>
<evidence type="ECO:0000313" key="4">
    <source>
        <dbReference type="EMBL" id="SEW41550.1"/>
    </source>
</evidence>
<dbReference type="Pfam" id="PF01066">
    <property type="entry name" value="CDP-OH_P_transf"/>
    <property type="match status" value="1"/>
</dbReference>
<dbReference type="InterPro" id="IPR043130">
    <property type="entry name" value="CDP-OH_PTrfase_TM_dom"/>
</dbReference>
<dbReference type="GO" id="GO:0016020">
    <property type="term" value="C:membrane"/>
    <property type="evidence" value="ECO:0007669"/>
    <property type="project" value="InterPro"/>
</dbReference>
<dbReference type="PROSITE" id="PS00379">
    <property type="entry name" value="CDP_ALCOHOL_P_TRANSF"/>
    <property type="match status" value="1"/>
</dbReference>
<keyword evidence="3" id="KW-0812">Transmembrane</keyword>
<dbReference type="STRING" id="1267423.SAMN05216290_3767"/>
<keyword evidence="1 2" id="KW-0808">Transferase</keyword>
<feature type="transmembrane region" description="Helical" evidence="3">
    <location>
        <begin position="40"/>
        <end position="59"/>
    </location>
</feature>
<comment type="similarity">
    <text evidence="2">Belongs to the CDP-alcohol phosphatidyltransferase class-I family.</text>
</comment>
<proteinExistence type="inferred from homology"/>
<gene>
    <name evidence="4" type="ORF">SAMN05216290_3767</name>
</gene>
<feature type="transmembrane region" description="Helical" evidence="3">
    <location>
        <begin position="71"/>
        <end position="89"/>
    </location>
</feature>
<organism evidence="4 5">
    <name type="scientific">Roseivirga pacifica</name>
    <dbReference type="NCBI Taxonomy" id="1267423"/>
    <lineage>
        <taxon>Bacteria</taxon>
        <taxon>Pseudomonadati</taxon>
        <taxon>Bacteroidota</taxon>
        <taxon>Cytophagia</taxon>
        <taxon>Cytophagales</taxon>
        <taxon>Roseivirgaceae</taxon>
        <taxon>Roseivirga</taxon>
    </lineage>
</organism>
<accession>A0A1I0RL18</accession>
<dbReference type="RefSeq" id="WP_090260756.1">
    <property type="nucleotide sequence ID" value="NZ_FOIR01000004.1"/>
</dbReference>
<dbReference type="InterPro" id="IPR000462">
    <property type="entry name" value="CDP-OH_P_trans"/>
</dbReference>
<reference evidence="5" key="1">
    <citation type="submission" date="2016-10" db="EMBL/GenBank/DDBJ databases">
        <authorList>
            <person name="Varghese N."/>
            <person name="Submissions S."/>
        </authorList>
    </citation>
    <scope>NUCLEOTIDE SEQUENCE [LARGE SCALE GENOMIC DNA]</scope>
    <source>
        <strain evidence="5">CGMCC 1.12402</strain>
    </source>
</reference>
<dbReference type="OrthoDB" id="9777147at2"/>
<name>A0A1I0RL18_9BACT</name>
<protein>
    <submittedName>
        <fullName evidence="4">CDP-diacylglycerol---serine O-phosphatidyltransferase</fullName>
    </submittedName>
</protein>
<dbReference type="AlphaFoldDB" id="A0A1I0RL18"/>
<feature type="transmembrane region" description="Helical" evidence="3">
    <location>
        <begin position="194"/>
        <end position="220"/>
    </location>
</feature>
<dbReference type="Proteomes" id="UP000199437">
    <property type="component" value="Unassembled WGS sequence"/>
</dbReference>
<feature type="transmembrane region" description="Helical" evidence="3">
    <location>
        <begin position="148"/>
        <end position="173"/>
    </location>
</feature>
<keyword evidence="3" id="KW-0472">Membrane</keyword>
<evidence type="ECO:0000313" key="5">
    <source>
        <dbReference type="Proteomes" id="UP000199437"/>
    </source>
</evidence>
<evidence type="ECO:0000256" key="1">
    <source>
        <dbReference type="ARBA" id="ARBA00022679"/>
    </source>
</evidence>
<dbReference type="Gene3D" id="1.20.120.1760">
    <property type="match status" value="1"/>
</dbReference>
<feature type="transmembrane region" description="Helical" evidence="3">
    <location>
        <begin position="95"/>
        <end position="115"/>
    </location>
</feature>
<dbReference type="InterPro" id="IPR048254">
    <property type="entry name" value="CDP_ALCOHOL_P_TRANSF_CS"/>
</dbReference>
<evidence type="ECO:0000256" key="2">
    <source>
        <dbReference type="RuleBase" id="RU003750"/>
    </source>
</evidence>
<sequence length="234" mass="25796">MNWLKRNIPNAFTLGNLTLGVLGIYFLLTNPSQYADKIHYFVFIAAFFDLLDGLVARLLKVQSPLGAQLDSLADLITFGVLPGFIYLNYTSAETFGFLVLLIPVCSAIRLGVFNLDDSQKTVFKGISTTAHGIFAATIPFLFHHTEGAFSQIFYGNTIALVALSWFFSFLLVSKLRMISFKFEGFGIGANWDRYLLIVGSAALFAVFGLAGSPYIMLLYISLSTIGHFKSSVHS</sequence>
<evidence type="ECO:0000256" key="3">
    <source>
        <dbReference type="SAM" id="Phobius"/>
    </source>
</evidence>
<dbReference type="GeneID" id="99988434"/>
<keyword evidence="5" id="KW-1185">Reference proteome</keyword>
<dbReference type="EMBL" id="FOIR01000004">
    <property type="protein sequence ID" value="SEW41550.1"/>
    <property type="molecule type" value="Genomic_DNA"/>
</dbReference>